<feature type="compositionally biased region" description="Polar residues" evidence="9">
    <location>
        <begin position="59"/>
        <end position="69"/>
    </location>
</feature>
<evidence type="ECO:0000256" key="6">
    <source>
        <dbReference type="ARBA" id="ARBA00023306"/>
    </source>
</evidence>
<dbReference type="InterPro" id="IPR048351">
    <property type="entry name" value="SOK_DIX"/>
</dbReference>
<name>A0A0A9EWE3_ARUDO</name>
<sequence>MVRGKGMAAMYSWSCKRSYKNGFVWHDLAEDDLVLPATDGEYLLKGSELVEQTSSVQFYHGSNSNQKQQSRLKEGARQPLPREPSYPTSPPSVIVREAKPKRSASVPPQDEDDDPSPCRDRSLGTMSPELEPQRPQLPASGSASPAEFRVYKPTGCMDAATQTDDLGRRSGRRAPEMRKKSLSTDQDAVVREITEYRQSHPRRSAELQGFSRELLFQCPTPLSVTSTRGKSESLESLIRADNATNSFRILEEDDIVVPTCPKLKPTNVLMQLITCGSLSVKENENVGIVQAYKPRFPNLKFPSPLIFRTMMMGELDYLSENPRLMGTRLEEKEYFSGSLVETKMQRDVPAERYSALKRSSSYNAERSDEALDCARPDEDATDTSRSRCLPRTPILSSFLHLKSDSLKSPVSDCRRSSSARQDCDLESGDGSRRFTDAASARAESFRKEEKLVKIEERLSSGARVVIHYTVPCNDSDEGSER</sequence>
<protein>
    <recommendedName>
        <fullName evidence="10">SOSEKI DIX-like domain-containing protein</fullName>
    </recommendedName>
</protein>
<feature type="compositionally biased region" description="Pro residues" evidence="9">
    <location>
        <begin position="81"/>
        <end position="90"/>
    </location>
</feature>
<dbReference type="PANTHER" id="PTHR31083:SF6">
    <property type="entry name" value="PROTEIN SOSEKI 3"/>
    <property type="match status" value="1"/>
</dbReference>
<keyword evidence="6" id="KW-0131">Cell cycle</keyword>
<dbReference type="GO" id="GO:0090708">
    <property type="term" value="P:specification of plant organ axis polarity"/>
    <property type="evidence" value="ECO:0007669"/>
    <property type="project" value="UniProtKB-ARBA"/>
</dbReference>
<dbReference type="EMBL" id="GBRH01192826">
    <property type="protein sequence ID" value="JAE05070.1"/>
    <property type="molecule type" value="Transcribed_RNA"/>
</dbReference>
<evidence type="ECO:0000256" key="1">
    <source>
        <dbReference type="ARBA" id="ARBA00004413"/>
    </source>
</evidence>
<dbReference type="GO" id="GO:2000067">
    <property type="term" value="P:regulation of root morphogenesis"/>
    <property type="evidence" value="ECO:0007669"/>
    <property type="project" value="UniProtKB-ARBA"/>
</dbReference>
<reference evidence="11" key="1">
    <citation type="submission" date="2014-09" db="EMBL/GenBank/DDBJ databases">
        <authorList>
            <person name="Magalhaes I.L.F."/>
            <person name="Oliveira U."/>
            <person name="Santos F.R."/>
            <person name="Vidigal T.H.D.A."/>
            <person name="Brescovit A.D."/>
            <person name="Santos A.J."/>
        </authorList>
    </citation>
    <scope>NUCLEOTIDE SEQUENCE</scope>
    <source>
        <tissue evidence="11">Shoot tissue taken approximately 20 cm above the soil surface</tissue>
    </source>
</reference>
<dbReference type="GO" id="GO:0051258">
    <property type="term" value="P:protein polymerization"/>
    <property type="evidence" value="ECO:0007669"/>
    <property type="project" value="UniProtKB-ARBA"/>
</dbReference>
<organism evidence="11">
    <name type="scientific">Arundo donax</name>
    <name type="common">Giant reed</name>
    <name type="synonym">Donax arundinaceus</name>
    <dbReference type="NCBI Taxonomy" id="35708"/>
    <lineage>
        <taxon>Eukaryota</taxon>
        <taxon>Viridiplantae</taxon>
        <taxon>Streptophyta</taxon>
        <taxon>Embryophyta</taxon>
        <taxon>Tracheophyta</taxon>
        <taxon>Spermatophyta</taxon>
        <taxon>Magnoliopsida</taxon>
        <taxon>Liliopsida</taxon>
        <taxon>Poales</taxon>
        <taxon>Poaceae</taxon>
        <taxon>PACMAD clade</taxon>
        <taxon>Arundinoideae</taxon>
        <taxon>Arundineae</taxon>
        <taxon>Arundo</taxon>
    </lineage>
</organism>
<evidence type="ECO:0000256" key="2">
    <source>
        <dbReference type="ARBA" id="ARBA00022473"/>
    </source>
</evidence>
<dbReference type="AlphaFoldDB" id="A0A0A9EWE3"/>
<keyword evidence="2" id="KW-0217">Developmental protein</keyword>
<keyword evidence="5" id="KW-0472">Membrane</keyword>
<dbReference type="GO" id="GO:0005886">
    <property type="term" value="C:plasma membrane"/>
    <property type="evidence" value="ECO:0007669"/>
    <property type="project" value="UniProtKB-SubCell"/>
</dbReference>
<dbReference type="GO" id="GO:0051302">
    <property type="term" value="P:regulation of cell division"/>
    <property type="evidence" value="ECO:0007669"/>
    <property type="project" value="UniProtKB-ARBA"/>
</dbReference>
<feature type="region of interest" description="Disordered" evidence="9">
    <location>
        <begin position="410"/>
        <end position="437"/>
    </location>
</feature>
<dbReference type="PIRSF" id="PIRSF031043">
    <property type="entry name" value="UCP031043"/>
    <property type="match status" value="1"/>
</dbReference>
<reference evidence="11" key="2">
    <citation type="journal article" date="2015" name="Data Brief">
        <title>Shoot transcriptome of the giant reed, Arundo donax.</title>
        <authorList>
            <person name="Barrero R.A."/>
            <person name="Guerrero F.D."/>
            <person name="Moolhuijzen P."/>
            <person name="Goolsby J.A."/>
            <person name="Tidwell J."/>
            <person name="Bellgard S.E."/>
            <person name="Bellgard M.I."/>
        </authorList>
    </citation>
    <scope>NUCLEOTIDE SEQUENCE</scope>
    <source>
        <tissue evidence="11">Shoot tissue taken approximately 20 cm above the soil surface</tissue>
    </source>
</reference>
<evidence type="ECO:0000256" key="8">
    <source>
        <dbReference type="ARBA" id="ARBA00046534"/>
    </source>
</evidence>
<proteinExistence type="inferred from homology"/>
<feature type="region of interest" description="Disordered" evidence="9">
    <location>
        <begin position="367"/>
        <end position="386"/>
    </location>
</feature>
<comment type="subunit">
    <text evidence="8">Homodimer. Forms long polymer filaments with other SOKs proteins polymers (e.g. SOK1, SOK2, SOK3 and SOK4) crucial for polar localization and biological activity. Binds to ANGUSTIFOLIA (AN).</text>
</comment>
<evidence type="ECO:0000256" key="5">
    <source>
        <dbReference type="ARBA" id="ARBA00023136"/>
    </source>
</evidence>
<feature type="region of interest" description="Disordered" evidence="9">
    <location>
        <begin position="59"/>
        <end position="185"/>
    </location>
</feature>
<keyword evidence="3" id="KW-1003">Cell membrane</keyword>
<comment type="similarity">
    <text evidence="7">Belongs to the SOSEKI family.</text>
</comment>
<evidence type="ECO:0000259" key="10">
    <source>
        <dbReference type="Pfam" id="PF06136"/>
    </source>
</evidence>
<dbReference type="PANTHER" id="PTHR31083">
    <property type="entry name" value="UPSTREAM OF FLC PROTEIN (DUF966)"/>
    <property type="match status" value="1"/>
</dbReference>
<comment type="subcellular location">
    <subcellularLocation>
        <location evidence="1">Cell membrane</location>
        <topology evidence="1">Peripheral membrane protein</topology>
        <orientation evidence="1">Cytoplasmic side</orientation>
    </subcellularLocation>
</comment>
<evidence type="ECO:0000256" key="7">
    <source>
        <dbReference type="ARBA" id="ARBA00024211"/>
    </source>
</evidence>
<keyword evidence="4" id="KW-0132">Cell division</keyword>
<feature type="compositionally biased region" description="Basic and acidic residues" evidence="9">
    <location>
        <begin position="367"/>
        <end position="385"/>
    </location>
</feature>
<dbReference type="Pfam" id="PF06136">
    <property type="entry name" value="SOK"/>
    <property type="match status" value="1"/>
</dbReference>
<accession>A0A0A9EWE3</accession>
<feature type="domain" description="SOSEKI DIX-like" evidence="10">
    <location>
        <begin position="1"/>
        <end position="50"/>
    </location>
</feature>
<evidence type="ECO:0000256" key="3">
    <source>
        <dbReference type="ARBA" id="ARBA00022475"/>
    </source>
</evidence>
<feature type="compositionally biased region" description="Basic and acidic residues" evidence="9">
    <location>
        <begin position="165"/>
        <end position="179"/>
    </location>
</feature>
<evidence type="ECO:0000313" key="11">
    <source>
        <dbReference type="EMBL" id="JAE05070.1"/>
    </source>
</evidence>
<evidence type="ECO:0000256" key="9">
    <source>
        <dbReference type="SAM" id="MobiDB-lite"/>
    </source>
</evidence>
<dbReference type="InterPro" id="IPR010369">
    <property type="entry name" value="SOK"/>
</dbReference>
<dbReference type="InterPro" id="IPR021182">
    <property type="entry name" value="SOK_magnoliopsida"/>
</dbReference>
<dbReference type="GO" id="GO:0051301">
    <property type="term" value="P:cell division"/>
    <property type="evidence" value="ECO:0007669"/>
    <property type="project" value="UniProtKB-KW"/>
</dbReference>
<evidence type="ECO:0000256" key="4">
    <source>
        <dbReference type="ARBA" id="ARBA00022618"/>
    </source>
</evidence>